<dbReference type="KEGG" id="scm:SCHCO_02661224"/>
<dbReference type="RefSeq" id="XP_003035274.1">
    <property type="nucleotide sequence ID" value="XM_003035228.1"/>
</dbReference>
<evidence type="ECO:0008006" key="7">
    <source>
        <dbReference type="Google" id="ProtNLM"/>
    </source>
</evidence>
<dbReference type="OMA" id="TWWVNSY"/>
<reference evidence="5 6" key="1">
    <citation type="journal article" date="2010" name="Nat. Biotechnol.">
        <title>Genome sequence of the model mushroom Schizophyllum commune.</title>
        <authorList>
            <person name="Ohm R.A."/>
            <person name="de Jong J.F."/>
            <person name="Lugones L.G."/>
            <person name="Aerts A."/>
            <person name="Kothe E."/>
            <person name="Stajich J.E."/>
            <person name="de Vries R.P."/>
            <person name="Record E."/>
            <person name="Levasseur A."/>
            <person name="Baker S.E."/>
            <person name="Bartholomew K.A."/>
            <person name="Coutinho P.M."/>
            <person name="Erdmann S."/>
            <person name="Fowler T.J."/>
            <person name="Gathman A.C."/>
            <person name="Lombard V."/>
            <person name="Henrissat B."/>
            <person name="Knabe N."/>
            <person name="Kuees U."/>
            <person name="Lilly W.W."/>
            <person name="Lindquist E."/>
            <person name="Lucas S."/>
            <person name="Magnuson J.K."/>
            <person name="Piumi F."/>
            <person name="Raudaskoski M."/>
            <person name="Salamov A."/>
            <person name="Schmutz J."/>
            <person name="Schwarze F.W.M.R."/>
            <person name="vanKuyk P.A."/>
            <person name="Horton J.S."/>
            <person name="Grigoriev I.V."/>
            <person name="Woesten H.A.B."/>
        </authorList>
    </citation>
    <scope>NUCLEOTIDE SEQUENCE [LARGE SCALE GENOMIC DNA]</scope>
    <source>
        <strain evidence="6">H4-8 / FGSC 9210</strain>
    </source>
</reference>
<dbReference type="InterPro" id="IPR036188">
    <property type="entry name" value="FAD/NAD-bd_sf"/>
</dbReference>
<evidence type="ECO:0000256" key="1">
    <source>
        <dbReference type="ARBA" id="ARBA00010139"/>
    </source>
</evidence>
<dbReference type="Gene3D" id="3.50.50.60">
    <property type="entry name" value="FAD/NAD(P)-binding domain"/>
    <property type="match status" value="2"/>
</dbReference>
<evidence type="ECO:0000313" key="5">
    <source>
        <dbReference type="EMBL" id="EFJ00372.1"/>
    </source>
</evidence>
<sequence>MPSEKRVIIVGAGVAGIATAIALKTQLGFENFTIFEKAERPGGTWRDSTYPGCGSDISGHWYSLSTELNPNWSAYYAGQPEILAYWDALFAKHRLAEHTVFRTAVASAEWDNERQLWRVETADETEETRGTAEAEVLFYAIGGFMAPIYPKEAEGRAVFRGEQWHTARWRHDVDLAGKRVGVIGNGCSAAQIVPELAKDSSTRIVNFVRTPQWYVPQGNKRYSPLVKWAFAHIPGLLRAYRNMIMARSDLVHLIFNQQNRLLTWIARWALTKYIRDTAPKKYVDRLVPNYAVGCKRIIVDPGFLKSLHRENVELRQDAIDSIIEEGVKLKTGEVVPLDVIIYATGYSLDAPDLQHIKGSRGQALHEYFVEQGGATAYLGCSMPGFPNLFYLLGPNVASGHASVIFSEEVQIQLALQVMKPVLEGEAKSFEIKDEVVDRYNGWLQSRLRHSVWTDCMSYYRQDRREGKIVATFPGPVTLFWWLARRPKWDEWTGVGAEAWAQRLAAARRRRRFGSFLLLVAAFLAGWAKKRGLRLR</sequence>
<dbReference type="InParanoid" id="D8PSP0"/>
<dbReference type="eggNOG" id="KOG1399">
    <property type="taxonomic scope" value="Eukaryota"/>
</dbReference>
<dbReference type="PANTHER" id="PTHR42877:SF4">
    <property type="entry name" value="FAD_NAD(P)-BINDING DOMAIN-CONTAINING PROTEIN-RELATED"/>
    <property type="match status" value="1"/>
</dbReference>
<dbReference type="GO" id="GO:0004499">
    <property type="term" value="F:N,N-dimethylaniline monooxygenase activity"/>
    <property type="evidence" value="ECO:0007669"/>
    <property type="project" value="InterPro"/>
</dbReference>
<dbReference type="InterPro" id="IPR020946">
    <property type="entry name" value="Flavin_mOase-like"/>
</dbReference>
<dbReference type="HOGENOM" id="CLU_006937_7_0_1"/>
<dbReference type="GO" id="GO:0050661">
    <property type="term" value="F:NADP binding"/>
    <property type="evidence" value="ECO:0007669"/>
    <property type="project" value="InterPro"/>
</dbReference>
<keyword evidence="2" id="KW-0285">Flavoprotein</keyword>
<dbReference type="AlphaFoldDB" id="D8PSP0"/>
<accession>D8PSP0</accession>
<dbReference type="Pfam" id="PF00743">
    <property type="entry name" value="FMO-like"/>
    <property type="match status" value="1"/>
</dbReference>
<dbReference type="Proteomes" id="UP000007431">
    <property type="component" value="Unassembled WGS sequence"/>
</dbReference>
<evidence type="ECO:0000256" key="2">
    <source>
        <dbReference type="ARBA" id="ARBA00022630"/>
    </source>
</evidence>
<dbReference type="PANTHER" id="PTHR42877">
    <property type="entry name" value="L-ORNITHINE N(5)-MONOOXYGENASE-RELATED"/>
    <property type="match status" value="1"/>
</dbReference>
<organism evidence="6">
    <name type="scientific">Schizophyllum commune (strain H4-8 / FGSC 9210)</name>
    <name type="common">Split gill fungus</name>
    <dbReference type="NCBI Taxonomy" id="578458"/>
    <lineage>
        <taxon>Eukaryota</taxon>
        <taxon>Fungi</taxon>
        <taxon>Dikarya</taxon>
        <taxon>Basidiomycota</taxon>
        <taxon>Agaricomycotina</taxon>
        <taxon>Agaricomycetes</taxon>
        <taxon>Agaricomycetidae</taxon>
        <taxon>Agaricales</taxon>
        <taxon>Schizophyllaceae</taxon>
        <taxon>Schizophyllum</taxon>
    </lineage>
</organism>
<evidence type="ECO:0000256" key="4">
    <source>
        <dbReference type="ARBA" id="ARBA00023002"/>
    </source>
</evidence>
<dbReference type="OrthoDB" id="74360at2759"/>
<gene>
    <name evidence="5" type="ORF">SCHCODRAFT_74681</name>
</gene>
<dbReference type="SUPFAM" id="SSF51905">
    <property type="entry name" value="FAD/NAD(P)-binding domain"/>
    <property type="match status" value="1"/>
</dbReference>
<keyword evidence="4" id="KW-0560">Oxidoreductase</keyword>
<evidence type="ECO:0000313" key="6">
    <source>
        <dbReference type="Proteomes" id="UP000007431"/>
    </source>
</evidence>
<name>D8PSP0_SCHCM</name>
<dbReference type="EMBL" id="GL377303">
    <property type="protein sequence ID" value="EFJ00372.1"/>
    <property type="molecule type" value="Genomic_DNA"/>
</dbReference>
<keyword evidence="3" id="KW-0274">FAD</keyword>
<dbReference type="GeneID" id="9596102"/>
<protein>
    <recommendedName>
        <fullName evidence="7">L-ornithine N(5)-oxygenase</fullName>
    </recommendedName>
</protein>
<keyword evidence="6" id="KW-1185">Reference proteome</keyword>
<comment type="similarity">
    <text evidence="1">Belongs to the FAD-binding monooxygenase family.</text>
</comment>
<dbReference type="VEuPathDB" id="FungiDB:SCHCODRAFT_02661224"/>
<proteinExistence type="inferred from homology"/>
<dbReference type="InterPro" id="IPR051209">
    <property type="entry name" value="FAD-bind_Monooxygenase_sf"/>
</dbReference>
<dbReference type="GO" id="GO:0050660">
    <property type="term" value="F:flavin adenine dinucleotide binding"/>
    <property type="evidence" value="ECO:0007669"/>
    <property type="project" value="InterPro"/>
</dbReference>
<evidence type="ECO:0000256" key="3">
    <source>
        <dbReference type="ARBA" id="ARBA00022827"/>
    </source>
</evidence>